<dbReference type="InterPro" id="IPR027417">
    <property type="entry name" value="P-loop_NTPase"/>
</dbReference>
<dbReference type="SUPFAM" id="SSF52540">
    <property type="entry name" value="P-loop containing nucleoside triphosphate hydrolases"/>
    <property type="match status" value="1"/>
</dbReference>
<dbReference type="Proteomes" id="UP000176005">
    <property type="component" value="Unassembled WGS sequence"/>
</dbReference>
<reference evidence="1 2" key="1">
    <citation type="journal article" date="2016" name="Front. Microbiol.">
        <title>Comparative Genomics Analysis of Streptomyces Species Reveals Their Adaptation to the Marine Environment and Their Diversity at the Genomic Level.</title>
        <authorList>
            <person name="Tian X."/>
            <person name="Zhang Z."/>
            <person name="Yang T."/>
            <person name="Chen M."/>
            <person name="Li J."/>
            <person name="Chen F."/>
            <person name="Yang J."/>
            <person name="Li W."/>
            <person name="Zhang B."/>
            <person name="Zhang Z."/>
            <person name="Wu J."/>
            <person name="Zhang C."/>
            <person name="Long L."/>
            <person name="Xiao J."/>
        </authorList>
    </citation>
    <scope>NUCLEOTIDE SEQUENCE [LARGE SCALE GENOMIC DNA]</scope>
    <source>
        <strain evidence="1 2">SCSIO 10429</strain>
    </source>
</reference>
<evidence type="ECO:0008006" key="3">
    <source>
        <dbReference type="Google" id="ProtNLM"/>
    </source>
</evidence>
<comment type="caution">
    <text evidence="1">The sequence shown here is derived from an EMBL/GenBank/DDBJ whole genome shotgun (WGS) entry which is preliminary data.</text>
</comment>
<organism evidence="1 2">
    <name type="scientific">Streptomyces nanshensis</name>
    <dbReference type="NCBI Taxonomy" id="518642"/>
    <lineage>
        <taxon>Bacteria</taxon>
        <taxon>Bacillati</taxon>
        <taxon>Actinomycetota</taxon>
        <taxon>Actinomycetes</taxon>
        <taxon>Kitasatosporales</taxon>
        <taxon>Streptomycetaceae</taxon>
        <taxon>Streptomyces</taxon>
    </lineage>
</organism>
<evidence type="ECO:0000313" key="1">
    <source>
        <dbReference type="EMBL" id="OEV13739.1"/>
    </source>
</evidence>
<sequence>MTHSNRRALKRLRRVLTGGRPARGPRQLALRQHMPRGWSQDVDPVIGLAAGDEPVRLTPADGHTLALVPPGMGATTLLRTLGAQLARHGVHVDLFDTVGEHRWATGLPHLTRYDDPEEMHHQLYHLAHAAQSSQADRRDRRHAVLIEERALAEMDAFHHTPWPGARGMDALITLLAHGRPHGFQVVLACPHVPPSLTPQASLLVTTQLLGEPPSHRDLRPGRMRLVSPRRVTAVQVLHLSEPEATHLALTGAPGADG</sequence>
<dbReference type="EMBL" id="LJGW01000042">
    <property type="protein sequence ID" value="OEV13739.1"/>
    <property type="molecule type" value="Genomic_DNA"/>
</dbReference>
<accession>A0A1E7LBY6</accession>
<dbReference type="AlphaFoldDB" id="A0A1E7LBY6"/>
<name>A0A1E7LBY6_9ACTN</name>
<dbReference type="Gene3D" id="3.40.50.300">
    <property type="entry name" value="P-loop containing nucleotide triphosphate hydrolases"/>
    <property type="match status" value="1"/>
</dbReference>
<keyword evidence="2" id="KW-1185">Reference proteome</keyword>
<dbReference type="RefSeq" id="WP_070014721.1">
    <property type="nucleotide sequence ID" value="NZ_LJGW01000042.1"/>
</dbReference>
<protein>
    <recommendedName>
        <fullName evidence="3">FtsK domain-containing protein</fullName>
    </recommendedName>
</protein>
<gene>
    <name evidence="1" type="ORF">AN218_02065</name>
</gene>
<evidence type="ECO:0000313" key="2">
    <source>
        <dbReference type="Proteomes" id="UP000176005"/>
    </source>
</evidence>
<proteinExistence type="predicted"/>